<proteinExistence type="predicted"/>
<dbReference type="InterPro" id="IPR018759">
    <property type="entry name" value="BBP2_2"/>
</dbReference>
<feature type="signal peptide" evidence="1">
    <location>
        <begin position="1"/>
        <end position="21"/>
    </location>
</feature>
<protein>
    <recommendedName>
        <fullName evidence="4">Outer membrane protein beta-barrel domain-containing protein</fullName>
    </recommendedName>
</protein>
<evidence type="ECO:0000313" key="2">
    <source>
        <dbReference type="EMBL" id="RCK24261.1"/>
    </source>
</evidence>
<keyword evidence="1" id="KW-0732">Signal</keyword>
<dbReference type="Pfam" id="PF10082">
    <property type="entry name" value="BBP2_2"/>
    <property type="match status" value="1"/>
</dbReference>
<dbReference type="Proteomes" id="UP000253061">
    <property type="component" value="Unassembled WGS sequence"/>
</dbReference>
<evidence type="ECO:0000256" key="1">
    <source>
        <dbReference type="SAM" id="SignalP"/>
    </source>
</evidence>
<organism evidence="2 3">
    <name type="scientific">Thalassospira profundimaris</name>
    <dbReference type="NCBI Taxonomy" id="502049"/>
    <lineage>
        <taxon>Bacteria</taxon>
        <taxon>Pseudomonadati</taxon>
        <taxon>Pseudomonadota</taxon>
        <taxon>Alphaproteobacteria</taxon>
        <taxon>Rhodospirillales</taxon>
        <taxon>Thalassospiraceae</taxon>
        <taxon>Thalassospira</taxon>
    </lineage>
</organism>
<evidence type="ECO:0000313" key="3">
    <source>
        <dbReference type="Proteomes" id="UP000253061"/>
    </source>
</evidence>
<gene>
    <name evidence="2" type="ORF">TH6_06050</name>
</gene>
<accession>A0A367VIK6</accession>
<dbReference type="RefSeq" id="WP_062956979.1">
    <property type="nucleotide sequence ID" value="NZ_JPWB01000002.1"/>
</dbReference>
<dbReference type="EMBL" id="JPWB01000002">
    <property type="protein sequence ID" value="RCK24261.1"/>
    <property type="molecule type" value="Genomic_DNA"/>
</dbReference>
<comment type="caution">
    <text evidence="2">The sequence shown here is derived from an EMBL/GenBank/DDBJ whole genome shotgun (WGS) entry which is preliminary data.</text>
</comment>
<name>A0A367VIK6_9PROT</name>
<dbReference type="AlphaFoldDB" id="A0A367VIK6"/>
<reference evidence="2 3" key="1">
    <citation type="submission" date="2014-07" db="EMBL/GenBank/DDBJ databases">
        <title>Draft genome sequence of Thalassospira profundimaris R8-17.</title>
        <authorList>
            <person name="Lai Q."/>
            <person name="Shao Z."/>
        </authorList>
    </citation>
    <scope>NUCLEOTIDE SEQUENCE [LARGE SCALE GENOMIC DNA]</scope>
    <source>
        <strain evidence="2 3">R8-17</strain>
    </source>
</reference>
<feature type="chain" id="PRO_5016834345" description="Outer membrane protein beta-barrel domain-containing protein" evidence="1">
    <location>
        <begin position="22"/>
        <end position="400"/>
    </location>
</feature>
<evidence type="ECO:0008006" key="4">
    <source>
        <dbReference type="Google" id="ProtNLM"/>
    </source>
</evidence>
<sequence>MHRYFLPVALILAITPGAAQAMDQPDDPGGIRIGRLLATPSLDTGARYDSNIFQSDANPTSDVITTLTPRLTLQGDWRVFQLHLSAGGELGFFADSSADDYQDATVEIAGSVELGTTSIEGGIDIKRSHDARGSNDVPTSATEPVIYRDVRAQIGGRHVTNGLHYESQFSLRRLAFEDSTARNGSHIRNDDRDRLELRETLRVLWPLDLGREAYGEVTFNQRQYDRIPDDGGRVRDSSGYQLLGGIRLDLTDLIRADLAAGRMSQTYADPAFGDIADYTLRGDFDWSVTRLTNITFNAARTVRETTQTGASGILALEAGAGISHELRRWLSLSINAAYSSENYQQTTRRDTITQLGFGIGYDLNRFAQIEGGIAYDQRDSNSSGEDYERLQSHLRLTLEM</sequence>